<dbReference type="Proteomes" id="UP000190339">
    <property type="component" value="Unassembled WGS sequence"/>
</dbReference>
<dbReference type="SUPFAM" id="SSF142795">
    <property type="entry name" value="CAC2185-like"/>
    <property type="match status" value="1"/>
</dbReference>
<evidence type="ECO:0000313" key="2">
    <source>
        <dbReference type="Proteomes" id="UP000190339"/>
    </source>
</evidence>
<keyword evidence="2" id="KW-1185">Reference proteome</keyword>
<dbReference type="InterPro" id="IPR037226">
    <property type="entry name" value="CAC2185-like_sf"/>
</dbReference>
<sequence length="226" mass="27301">MLIRLEIFIKRKLRQAFSSYYIKRDIAKLKNTNFVLISRNCWGGQAYQWLGLPYNSPFVGLFLFGPCYMKLLRDFDSYMQMELEFIEISKYADAYNNHPIALLGDVEIHFQHYGSIEEAREKWNRRKQRMLEISKENYFFTICDRREVSSLDIKEFHKMNFKNKLSFSFDKIEGLTNRQHIKFIRDPSKKNGSPPNGKKRFKLSFLYFDLIHWLNEENVIRTRFKD</sequence>
<dbReference type="InterPro" id="IPR015037">
    <property type="entry name" value="DUF1919"/>
</dbReference>
<protein>
    <submittedName>
        <fullName evidence="1">Uncharacterized protein, DUF1919 family</fullName>
    </submittedName>
</protein>
<dbReference type="OrthoDB" id="6636518at2"/>
<dbReference type="STRING" id="561365.SAMN05660866_00440"/>
<accession>A0A1T4ZXR7</accession>
<dbReference type="RefSeq" id="WP_079510922.1">
    <property type="nucleotide sequence ID" value="NZ_FUYL01000001.1"/>
</dbReference>
<name>A0A1T4ZXR7_9FLAO</name>
<dbReference type="Pfam" id="PF08942">
    <property type="entry name" value="DUF1919"/>
    <property type="match status" value="1"/>
</dbReference>
<gene>
    <name evidence="1" type="ORF">SAMN05660866_00440</name>
</gene>
<evidence type="ECO:0000313" key="1">
    <source>
        <dbReference type="EMBL" id="SKB27405.1"/>
    </source>
</evidence>
<proteinExistence type="predicted"/>
<dbReference type="EMBL" id="FUYL01000001">
    <property type="protein sequence ID" value="SKB27405.1"/>
    <property type="molecule type" value="Genomic_DNA"/>
</dbReference>
<dbReference type="AlphaFoldDB" id="A0A1T4ZXR7"/>
<reference evidence="2" key="1">
    <citation type="submission" date="2017-02" db="EMBL/GenBank/DDBJ databases">
        <authorList>
            <person name="Varghese N."/>
            <person name="Submissions S."/>
        </authorList>
    </citation>
    <scope>NUCLEOTIDE SEQUENCE [LARGE SCALE GENOMIC DNA]</scope>
    <source>
        <strain evidence="2">DSM 23546</strain>
    </source>
</reference>
<organism evidence="1 2">
    <name type="scientific">Maribacter arcticus</name>
    <dbReference type="NCBI Taxonomy" id="561365"/>
    <lineage>
        <taxon>Bacteria</taxon>
        <taxon>Pseudomonadati</taxon>
        <taxon>Bacteroidota</taxon>
        <taxon>Flavobacteriia</taxon>
        <taxon>Flavobacteriales</taxon>
        <taxon>Flavobacteriaceae</taxon>
        <taxon>Maribacter</taxon>
    </lineage>
</organism>